<dbReference type="InterPro" id="IPR050347">
    <property type="entry name" value="Bact_Beta-galactosidase"/>
</dbReference>
<dbReference type="EMBL" id="JBHTIS010003003">
    <property type="protein sequence ID" value="MFD1050660.1"/>
    <property type="molecule type" value="Genomic_DNA"/>
</dbReference>
<accession>A0ABW3MME0</accession>
<keyword evidence="4" id="KW-0326">Glycosidase</keyword>
<proteinExistence type="predicted"/>
<reference evidence="7" key="1">
    <citation type="journal article" date="2019" name="Int. J. Syst. Evol. Microbiol.">
        <title>The Global Catalogue of Microorganisms (GCM) 10K type strain sequencing project: providing services to taxonomists for standard genome sequencing and annotation.</title>
        <authorList>
            <consortium name="The Broad Institute Genomics Platform"/>
            <consortium name="The Broad Institute Genome Sequencing Center for Infectious Disease"/>
            <person name="Wu L."/>
            <person name="Ma J."/>
        </authorList>
    </citation>
    <scope>NUCLEOTIDE SEQUENCE [LARGE SCALE GENOMIC DNA]</scope>
    <source>
        <strain evidence="7">JCM 31486</strain>
    </source>
</reference>
<evidence type="ECO:0000256" key="1">
    <source>
        <dbReference type="ARBA" id="ARBA00001412"/>
    </source>
</evidence>
<dbReference type="SMART" id="SM01038">
    <property type="entry name" value="Bgal_small_N"/>
    <property type="match status" value="1"/>
</dbReference>
<keyword evidence="7" id="KW-1185">Reference proteome</keyword>
<dbReference type="Gene3D" id="2.70.98.10">
    <property type="match status" value="1"/>
</dbReference>
<dbReference type="InterPro" id="IPR011013">
    <property type="entry name" value="Gal_mutarotase_sf_dom"/>
</dbReference>
<gene>
    <name evidence="6" type="ORF">ACFQ1S_36610</name>
</gene>
<dbReference type="InterPro" id="IPR014718">
    <property type="entry name" value="GH-type_carb-bd"/>
</dbReference>
<protein>
    <recommendedName>
        <fullName evidence="2">beta-galactosidase</fullName>
        <ecNumber evidence="2">3.2.1.23</ecNumber>
    </recommendedName>
</protein>
<sequence length="151" mass="16805">VLPRLGLRMAIPGTYSQVEWFGRGPHEAYADSQENARTGRFAMGVDDLRTPYVFPQENGNRLGTRWVRFTDGESGIGIEGDFAFTARRWTSEALDEATHTQELEPTEWIHLNLDIAQNGLGSAACGPGVLPEYQLRAHPATIELTFRRTTG</sequence>
<evidence type="ECO:0000256" key="2">
    <source>
        <dbReference type="ARBA" id="ARBA00012756"/>
    </source>
</evidence>
<keyword evidence="3" id="KW-0378">Hydrolase</keyword>
<evidence type="ECO:0000259" key="5">
    <source>
        <dbReference type="SMART" id="SM01038"/>
    </source>
</evidence>
<dbReference type="EC" id="3.2.1.23" evidence="2"/>
<name>A0ABW3MME0_9PSEU</name>
<comment type="caution">
    <text evidence="6">The sequence shown here is derived from an EMBL/GenBank/DDBJ whole genome shotgun (WGS) entry which is preliminary data.</text>
</comment>
<evidence type="ECO:0000313" key="7">
    <source>
        <dbReference type="Proteomes" id="UP001597045"/>
    </source>
</evidence>
<organism evidence="6 7">
    <name type="scientific">Kibdelosporangium lantanae</name>
    <dbReference type="NCBI Taxonomy" id="1497396"/>
    <lineage>
        <taxon>Bacteria</taxon>
        <taxon>Bacillati</taxon>
        <taxon>Actinomycetota</taxon>
        <taxon>Actinomycetes</taxon>
        <taxon>Pseudonocardiales</taxon>
        <taxon>Pseudonocardiaceae</taxon>
        <taxon>Kibdelosporangium</taxon>
    </lineage>
</organism>
<feature type="domain" description="Beta galactosidase small chain/" evidence="5">
    <location>
        <begin position="1"/>
        <end position="147"/>
    </location>
</feature>
<evidence type="ECO:0000313" key="6">
    <source>
        <dbReference type="EMBL" id="MFD1050660.1"/>
    </source>
</evidence>
<dbReference type="PANTHER" id="PTHR46323:SF2">
    <property type="entry name" value="BETA-GALACTOSIDASE"/>
    <property type="match status" value="1"/>
</dbReference>
<evidence type="ECO:0000256" key="3">
    <source>
        <dbReference type="ARBA" id="ARBA00022801"/>
    </source>
</evidence>
<dbReference type="Pfam" id="PF02929">
    <property type="entry name" value="Bgal_small_N"/>
    <property type="match status" value="1"/>
</dbReference>
<dbReference type="Proteomes" id="UP001597045">
    <property type="component" value="Unassembled WGS sequence"/>
</dbReference>
<evidence type="ECO:0000256" key="4">
    <source>
        <dbReference type="ARBA" id="ARBA00023295"/>
    </source>
</evidence>
<feature type="non-terminal residue" evidence="6">
    <location>
        <position position="1"/>
    </location>
</feature>
<dbReference type="SUPFAM" id="SSF74650">
    <property type="entry name" value="Galactose mutarotase-like"/>
    <property type="match status" value="1"/>
</dbReference>
<comment type="catalytic activity">
    <reaction evidence="1">
        <text>Hydrolysis of terminal non-reducing beta-D-galactose residues in beta-D-galactosides.</text>
        <dbReference type="EC" id="3.2.1.23"/>
    </reaction>
</comment>
<dbReference type="PANTHER" id="PTHR46323">
    <property type="entry name" value="BETA-GALACTOSIDASE"/>
    <property type="match status" value="1"/>
</dbReference>
<dbReference type="InterPro" id="IPR004199">
    <property type="entry name" value="B-gal_small/dom_5"/>
</dbReference>